<dbReference type="EMBL" id="MVGT01004386">
    <property type="protein sequence ID" value="OUZ99926.1"/>
    <property type="molecule type" value="Genomic_DNA"/>
</dbReference>
<reference evidence="1 2" key="1">
    <citation type="journal article" date="2017" name="Mol. Plant">
        <title>The Genome of Medicinal Plant Macleaya cordata Provides New Insights into Benzylisoquinoline Alkaloids Metabolism.</title>
        <authorList>
            <person name="Liu X."/>
            <person name="Liu Y."/>
            <person name="Huang P."/>
            <person name="Ma Y."/>
            <person name="Qing Z."/>
            <person name="Tang Q."/>
            <person name="Cao H."/>
            <person name="Cheng P."/>
            <person name="Zheng Y."/>
            <person name="Yuan Z."/>
            <person name="Zhou Y."/>
            <person name="Liu J."/>
            <person name="Tang Z."/>
            <person name="Zhuo Y."/>
            <person name="Zhang Y."/>
            <person name="Yu L."/>
            <person name="Huang J."/>
            <person name="Yang P."/>
            <person name="Peng Q."/>
            <person name="Zhang J."/>
            <person name="Jiang W."/>
            <person name="Zhang Z."/>
            <person name="Lin K."/>
            <person name="Ro D.K."/>
            <person name="Chen X."/>
            <person name="Xiong X."/>
            <person name="Shang Y."/>
            <person name="Huang S."/>
            <person name="Zeng J."/>
        </authorList>
    </citation>
    <scope>NUCLEOTIDE SEQUENCE [LARGE SCALE GENOMIC DNA]</scope>
    <source>
        <strain evidence="2">cv. BLH2017</strain>
        <tissue evidence="1">Root</tissue>
    </source>
</reference>
<name>A0A200PNY2_MACCD</name>
<keyword evidence="2" id="KW-1185">Reference proteome</keyword>
<dbReference type="FunCoup" id="A0A200PNY2">
    <property type="interactions" value="74"/>
</dbReference>
<comment type="caution">
    <text evidence="1">The sequence shown here is derived from an EMBL/GenBank/DDBJ whole genome shotgun (WGS) entry which is preliminary data.</text>
</comment>
<accession>A0A200PNY2</accession>
<dbReference type="OMA" id="WCSSGCK"/>
<dbReference type="OrthoDB" id="1688035at2759"/>
<dbReference type="AlphaFoldDB" id="A0A200PNY2"/>
<evidence type="ECO:0000313" key="1">
    <source>
        <dbReference type="EMBL" id="OUZ99926.1"/>
    </source>
</evidence>
<protein>
    <submittedName>
        <fullName evidence="1">Uncharacterized protein</fullName>
    </submittedName>
</protein>
<gene>
    <name evidence="1" type="ORF">BVC80_9069g34</name>
</gene>
<dbReference type="PANTHER" id="PTHR33168">
    <property type="entry name" value="STRESS INDUCED PROTEIN-RELATED"/>
    <property type="match status" value="1"/>
</dbReference>
<dbReference type="STRING" id="56857.A0A200PNY2"/>
<organism evidence="1 2">
    <name type="scientific">Macleaya cordata</name>
    <name type="common">Five-seeded plume-poppy</name>
    <name type="synonym">Bocconia cordata</name>
    <dbReference type="NCBI Taxonomy" id="56857"/>
    <lineage>
        <taxon>Eukaryota</taxon>
        <taxon>Viridiplantae</taxon>
        <taxon>Streptophyta</taxon>
        <taxon>Embryophyta</taxon>
        <taxon>Tracheophyta</taxon>
        <taxon>Spermatophyta</taxon>
        <taxon>Magnoliopsida</taxon>
        <taxon>Ranunculales</taxon>
        <taxon>Papaveraceae</taxon>
        <taxon>Papaveroideae</taxon>
        <taxon>Macleaya</taxon>
    </lineage>
</organism>
<dbReference type="Proteomes" id="UP000195402">
    <property type="component" value="Unassembled WGS sequence"/>
</dbReference>
<dbReference type="InParanoid" id="A0A200PNY2"/>
<evidence type="ECO:0000313" key="2">
    <source>
        <dbReference type="Proteomes" id="UP000195402"/>
    </source>
</evidence>
<sequence>MDIGSWCNSGSRGLELGRKYMAESDYDDELTTLNLPVTRSSSTPKWRLLWRKIKKEKKKIFDSSSVQAQVPYDPYTYSQNFDHGSAWAEPDNLSRSFSARFADPSRIFQRNV</sequence>
<proteinExistence type="predicted"/>